<proteinExistence type="predicted"/>
<gene>
    <name evidence="2" type="ORF">F2Q70_00016299</name>
</gene>
<evidence type="ECO:0000313" key="2">
    <source>
        <dbReference type="EMBL" id="KAF2561197.1"/>
    </source>
</evidence>
<organism evidence="2">
    <name type="scientific">Brassica cretica</name>
    <name type="common">Mustard</name>
    <dbReference type="NCBI Taxonomy" id="69181"/>
    <lineage>
        <taxon>Eukaryota</taxon>
        <taxon>Viridiplantae</taxon>
        <taxon>Streptophyta</taxon>
        <taxon>Embryophyta</taxon>
        <taxon>Tracheophyta</taxon>
        <taxon>Spermatophyta</taxon>
        <taxon>Magnoliopsida</taxon>
        <taxon>eudicotyledons</taxon>
        <taxon>Gunneridae</taxon>
        <taxon>Pentapetalae</taxon>
        <taxon>rosids</taxon>
        <taxon>malvids</taxon>
        <taxon>Brassicales</taxon>
        <taxon>Brassicaceae</taxon>
        <taxon>Brassiceae</taxon>
        <taxon>Brassica</taxon>
    </lineage>
</organism>
<dbReference type="EMBL" id="QGKY02001250">
    <property type="protein sequence ID" value="KAF2561197.1"/>
    <property type="molecule type" value="Genomic_DNA"/>
</dbReference>
<name>A0A8S9HVQ1_BRACR</name>
<comment type="caution">
    <text evidence="2">The sequence shown here is derived from an EMBL/GenBank/DDBJ whole genome shotgun (WGS) entry which is preliminary data.</text>
</comment>
<sequence length="630" mass="71987">MLQDLQCQEQNKEDEDVGSDAASETHEKGSRRKMQSERMVSGLLNQFWNWFDAACLRWRISGLISSQSQSFVVMAGYSSTAVYKEWKLSKSQGLKMQLWFQDVLKNGGTYEFQRRMVHDEFLQVLVKLRSSGGSDQGQKNDHNGACSSKDCFYINGSRLLCLMLFFTECVESSRKKQKREHVISPERRSQWAKAKQMKTIQVSAGTEFLCGIKVDSFGERVKSGDFLRERTLIEYQWQGAKEMKQVSGFMAQGKEIMEATRSSLCWMSQKGLTGFKVFCEDVLLAETITGWSTVSLVVVKSDWGARKKLRHLVVYFSVKRFQRSCGSAFKSNRDSVWFCAARRVKESQVSVSRFKAQQVLVWVLHRKHGVKRRRGRVTTACLWKEDAAVVSGYLEEWQLVALMNFRFKGRFRSEFVCVSKAVQVLLKFSGFKFEGSVTEIKGQVLVNERSSVVMIKVKKRITMELVAARIVSIQMKQGCYNAWSHQERSRSRNMLCLQEHVMFPEGCVKRKDKSSRSNRFKSDDFLKRKKADKISVIRSQGEETSFWFYGSRKGKQGVCFAGCSSFEHGVYKFKTKAQQAAVTQGCSLRESGFGFICYRLEHGQFGGSEIRLGSSEEAATLGGYDISDYG</sequence>
<accession>A0A8S9HVQ1</accession>
<evidence type="ECO:0000256" key="1">
    <source>
        <dbReference type="SAM" id="MobiDB-lite"/>
    </source>
</evidence>
<dbReference type="AlphaFoldDB" id="A0A8S9HVQ1"/>
<reference evidence="2" key="1">
    <citation type="submission" date="2019-12" db="EMBL/GenBank/DDBJ databases">
        <title>Genome sequencing and annotation of Brassica cretica.</title>
        <authorList>
            <person name="Studholme D.J."/>
            <person name="Sarris P.F."/>
        </authorList>
    </citation>
    <scope>NUCLEOTIDE SEQUENCE</scope>
    <source>
        <strain evidence="2">PFS-102/07</strain>
        <tissue evidence="2">Leaf</tissue>
    </source>
</reference>
<feature type="region of interest" description="Disordered" evidence="1">
    <location>
        <begin position="1"/>
        <end position="35"/>
    </location>
</feature>
<protein>
    <submittedName>
        <fullName evidence="2">Uncharacterized protein</fullName>
    </submittedName>
</protein>